<dbReference type="Proteomes" id="UP001497497">
    <property type="component" value="Unassembled WGS sequence"/>
</dbReference>
<name>A0AAV2HEU9_LYMST</name>
<evidence type="ECO:0000313" key="3">
    <source>
        <dbReference type="Proteomes" id="UP001497497"/>
    </source>
</evidence>
<feature type="region of interest" description="Disordered" evidence="1">
    <location>
        <begin position="1"/>
        <end position="28"/>
    </location>
</feature>
<feature type="non-terminal residue" evidence="2">
    <location>
        <position position="123"/>
    </location>
</feature>
<reference evidence="2 3" key="1">
    <citation type="submission" date="2024-04" db="EMBL/GenBank/DDBJ databases">
        <authorList>
            <consortium name="Genoscope - CEA"/>
            <person name="William W."/>
        </authorList>
    </citation>
    <scope>NUCLEOTIDE SEQUENCE [LARGE SCALE GENOMIC DNA]</scope>
</reference>
<organism evidence="2 3">
    <name type="scientific">Lymnaea stagnalis</name>
    <name type="common">Great pond snail</name>
    <name type="synonym">Helix stagnalis</name>
    <dbReference type="NCBI Taxonomy" id="6523"/>
    <lineage>
        <taxon>Eukaryota</taxon>
        <taxon>Metazoa</taxon>
        <taxon>Spiralia</taxon>
        <taxon>Lophotrochozoa</taxon>
        <taxon>Mollusca</taxon>
        <taxon>Gastropoda</taxon>
        <taxon>Heterobranchia</taxon>
        <taxon>Euthyneura</taxon>
        <taxon>Panpulmonata</taxon>
        <taxon>Hygrophila</taxon>
        <taxon>Lymnaeoidea</taxon>
        <taxon>Lymnaeidae</taxon>
        <taxon>Lymnaea</taxon>
    </lineage>
</organism>
<comment type="caution">
    <text evidence="2">The sequence shown here is derived from an EMBL/GenBank/DDBJ whole genome shotgun (WGS) entry which is preliminary data.</text>
</comment>
<accession>A0AAV2HEU9</accession>
<sequence length="123" mass="14079">MASAFMSNRYGGLQPDRSRRRHLSSNTVTNQGEQLISILTLNRLKEHDHVEDNVVLGQLEAESPRDNSPEFLREIGRAYRKAADNFEEDDRMQRIISKVSPEMKDDVLNRVAKNLLGVGQLSW</sequence>
<protein>
    <submittedName>
        <fullName evidence="2">Uncharacterized protein</fullName>
    </submittedName>
</protein>
<gene>
    <name evidence="2" type="ORF">GSLYS_00006506001</name>
</gene>
<keyword evidence="3" id="KW-1185">Reference proteome</keyword>
<proteinExistence type="predicted"/>
<evidence type="ECO:0000256" key="1">
    <source>
        <dbReference type="SAM" id="MobiDB-lite"/>
    </source>
</evidence>
<dbReference type="AlphaFoldDB" id="A0AAV2HEU9"/>
<evidence type="ECO:0000313" key="2">
    <source>
        <dbReference type="EMBL" id="CAL1532427.1"/>
    </source>
</evidence>
<dbReference type="EMBL" id="CAXITT010000116">
    <property type="protein sequence ID" value="CAL1532427.1"/>
    <property type="molecule type" value="Genomic_DNA"/>
</dbReference>
<dbReference type="Gene3D" id="1.10.437.10">
    <property type="entry name" value="Blc2-like"/>
    <property type="match status" value="1"/>
</dbReference>
<dbReference type="GO" id="GO:0042981">
    <property type="term" value="P:regulation of apoptotic process"/>
    <property type="evidence" value="ECO:0007669"/>
    <property type="project" value="InterPro"/>
</dbReference>
<dbReference type="InterPro" id="IPR036834">
    <property type="entry name" value="Bcl-2-like_sf"/>
</dbReference>